<protein>
    <submittedName>
        <fullName evidence="2">Uncharacterized protein</fullName>
    </submittedName>
</protein>
<feature type="region of interest" description="Disordered" evidence="1">
    <location>
        <begin position="1"/>
        <end position="23"/>
    </location>
</feature>
<dbReference type="AlphaFoldDB" id="A0A931DEJ0"/>
<evidence type="ECO:0000313" key="2">
    <source>
        <dbReference type="EMBL" id="MBG6085365.1"/>
    </source>
</evidence>
<evidence type="ECO:0000256" key="1">
    <source>
        <dbReference type="SAM" id="MobiDB-lite"/>
    </source>
</evidence>
<sequence length="61" mass="6357">MVHAEDRVYSILPRKSNRGDGPGLPCATGAVLTGTTAARTGVVLATLHDVSPRGVTERRGD</sequence>
<accession>A0A931DEJ0</accession>
<name>A0A931DEJ0_9MICC</name>
<organism evidence="2 3">
    <name type="scientific">Zhihengliuella flava</name>
    <dbReference type="NCBI Taxonomy" id="1285193"/>
    <lineage>
        <taxon>Bacteria</taxon>
        <taxon>Bacillati</taxon>
        <taxon>Actinomycetota</taxon>
        <taxon>Actinomycetes</taxon>
        <taxon>Micrococcales</taxon>
        <taxon>Micrococcaceae</taxon>
        <taxon>Zhihengliuella</taxon>
    </lineage>
</organism>
<gene>
    <name evidence="2" type="ORF">IW252_002132</name>
</gene>
<reference evidence="2" key="1">
    <citation type="submission" date="2020-11" db="EMBL/GenBank/DDBJ databases">
        <title>Sequencing the genomes of 1000 actinobacteria strains.</title>
        <authorList>
            <person name="Klenk H.-P."/>
        </authorList>
    </citation>
    <scope>NUCLEOTIDE SEQUENCE</scope>
    <source>
        <strain evidence="2">DSM 26152</strain>
    </source>
</reference>
<comment type="caution">
    <text evidence="2">The sequence shown here is derived from an EMBL/GenBank/DDBJ whole genome shotgun (WGS) entry which is preliminary data.</text>
</comment>
<proteinExistence type="predicted"/>
<dbReference type="Proteomes" id="UP000625033">
    <property type="component" value="Unassembled WGS sequence"/>
</dbReference>
<keyword evidence="3" id="KW-1185">Reference proteome</keyword>
<evidence type="ECO:0000313" key="3">
    <source>
        <dbReference type="Proteomes" id="UP000625033"/>
    </source>
</evidence>
<dbReference type="RefSeq" id="WP_196836558.1">
    <property type="nucleotide sequence ID" value="NZ_JADOTZ010000001.1"/>
</dbReference>
<dbReference type="EMBL" id="JADOTZ010000001">
    <property type="protein sequence ID" value="MBG6085365.1"/>
    <property type="molecule type" value="Genomic_DNA"/>
</dbReference>